<protein>
    <recommendedName>
        <fullName evidence="3">BTB domain-containing protein</fullName>
    </recommendedName>
</protein>
<evidence type="ECO:0000256" key="2">
    <source>
        <dbReference type="SAM" id="MobiDB-lite"/>
    </source>
</evidence>
<dbReference type="Pfam" id="PF00651">
    <property type="entry name" value="BTB"/>
    <property type="match status" value="1"/>
</dbReference>
<dbReference type="EMBL" id="JBHFFA010000003">
    <property type="protein sequence ID" value="KAL2632884.1"/>
    <property type="molecule type" value="Genomic_DNA"/>
</dbReference>
<name>A0ABD1YQ23_9MARC</name>
<organism evidence="4 5">
    <name type="scientific">Riccia fluitans</name>
    <dbReference type="NCBI Taxonomy" id="41844"/>
    <lineage>
        <taxon>Eukaryota</taxon>
        <taxon>Viridiplantae</taxon>
        <taxon>Streptophyta</taxon>
        <taxon>Embryophyta</taxon>
        <taxon>Marchantiophyta</taxon>
        <taxon>Marchantiopsida</taxon>
        <taxon>Marchantiidae</taxon>
        <taxon>Marchantiales</taxon>
        <taxon>Ricciaceae</taxon>
        <taxon>Riccia</taxon>
    </lineage>
</organism>
<evidence type="ECO:0000259" key="3">
    <source>
        <dbReference type="PROSITE" id="PS50097"/>
    </source>
</evidence>
<keyword evidence="5" id="KW-1185">Reference proteome</keyword>
<dbReference type="InterPro" id="IPR011333">
    <property type="entry name" value="SKP1/BTB/POZ_sf"/>
</dbReference>
<dbReference type="InterPro" id="IPR000210">
    <property type="entry name" value="BTB/POZ_dom"/>
</dbReference>
<dbReference type="CDD" id="cd18186">
    <property type="entry name" value="BTB_POZ_ZBTB_KLHL-like"/>
    <property type="match status" value="1"/>
</dbReference>
<dbReference type="Gene3D" id="3.30.710.10">
    <property type="entry name" value="Potassium Channel Kv1.1, Chain A"/>
    <property type="match status" value="1"/>
</dbReference>
<dbReference type="PROSITE" id="PS50097">
    <property type="entry name" value="BTB"/>
    <property type="match status" value="1"/>
</dbReference>
<sequence length="143" mass="16818">MPTELEEQRQRHSRQLCESKRELEEQRQLYDGQLCDSKRELRQQRESHEKQLNDAKGELAEQQSSSEHTREKLNERLGFLGLQDPDPSRQFLKGDLTFVVQGDGEDAIYAHRFILAGKSPVFYRMFDSVIRSLGIFFQFQLVN</sequence>
<accession>A0ABD1YQ23</accession>
<evidence type="ECO:0000313" key="4">
    <source>
        <dbReference type="EMBL" id="KAL2632884.1"/>
    </source>
</evidence>
<dbReference type="Proteomes" id="UP001605036">
    <property type="component" value="Unassembled WGS sequence"/>
</dbReference>
<evidence type="ECO:0000313" key="5">
    <source>
        <dbReference type="Proteomes" id="UP001605036"/>
    </source>
</evidence>
<gene>
    <name evidence="4" type="ORF">R1flu_004363</name>
</gene>
<feature type="region of interest" description="Disordered" evidence="2">
    <location>
        <begin position="1"/>
        <end position="22"/>
    </location>
</feature>
<comment type="pathway">
    <text evidence="1">Protein modification; protein ubiquitination.</text>
</comment>
<evidence type="ECO:0000256" key="1">
    <source>
        <dbReference type="ARBA" id="ARBA00004906"/>
    </source>
</evidence>
<feature type="region of interest" description="Disordered" evidence="2">
    <location>
        <begin position="40"/>
        <end position="70"/>
    </location>
</feature>
<comment type="caution">
    <text evidence="4">The sequence shown here is derived from an EMBL/GenBank/DDBJ whole genome shotgun (WGS) entry which is preliminary data.</text>
</comment>
<dbReference type="AlphaFoldDB" id="A0ABD1YQ23"/>
<feature type="compositionally biased region" description="Basic and acidic residues" evidence="2">
    <location>
        <begin position="40"/>
        <end position="59"/>
    </location>
</feature>
<reference evidence="4 5" key="1">
    <citation type="submission" date="2024-09" db="EMBL/GenBank/DDBJ databases">
        <title>Chromosome-scale assembly of Riccia fluitans.</title>
        <authorList>
            <person name="Paukszto L."/>
            <person name="Sawicki J."/>
            <person name="Karawczyk K."/>
            <person name="Piernik-Szablinska J."/>
            <person name="Szczecinska M."/>
            <person name="Mazdziarz M."/>
        </authorList>
    </citation>
    <scope>NUCLEOTIDE SEQUENCE [LARGE SCALE GENOMIC DNA]</scope>
    <source>
        <strain evidence="4">Rf_01</strain>
        <tissue evidence="4">Aerial parts of the thallus</tissue>
    </source>
</reference>
<proteinExistence type="predicted"/>
<feature type="domain" description="BTB" evidence="3">
    <location>
        <begin position="94"/>
        <end position="128"/>
    </location>
</feature>
<dbReference type="SUPFAM" id="SSF54695">
    <property type="entry name" value="POZ domain"/>
    <property type="match status" value="1"/>
</dbReference>